<evidence type="ECO:0000313" key="10">
    <source>
        <dbReference type="EMBL" id="AUX39275.1"/>
    </source>
</evidence>
<dbReference type="Pfam" id="PF02518">
    <property type="entry name" value="HATPase_c"/>
    <property type="match status" value="1"/>
</dbReference>
<evidence type="ECO:0000256" key="1">
    <source>
        <dbReference type="ARBA" id="ARBA00000085"/>
    </source>
</evidence>
<keyword evidence="7" id="KW-0175">Coiled coil</keyword>
<dbReference type="CDD" id="cd16922">
    <property type="entry name" value="HATPase_EvgS-ArcB-TorS-like"/>
    <property type="match status" value="1"/>
</dbReference>
<dbReference type="FunFam" id="3.30.565.10:FF:000010">
    <property type="entry name" value="Sensor histidine kinase RcsC"/>
    <property type="match status" value="1"/>
</dbReference>
<evidence type="ECO:0000256" key="4">
    <source>
        <dbReference type="ARBA" id="ARBA00022679"/>
    </source>
</evidence>
<feature type="compositionally biased region" description="Pro residues" evidence="8">
    <location>
        <begin position="288"/>
        <end position="299"/>
    </location>
</feature>
<evidence type="ECO:0000259" key="9">
    <source>
        <dbReference type="PROSITE" id="PS50109"/>
    </source>
</evidence>
<proteinExistence type="predicted"/>
<keyword evidence="6" id="KW-0902">Two-component regulatory system</keyword>
<dbReference type="SMART" id="SM00388">
    <property type="entry name" value="HisKA"/>
    <property type="match status" value="1"/>
</dbReference>
<feature type="coiled-coil region" evidence="7">
    <location>
        <begin position="452"/>
        <end position="482"/>
    </location>
</feature>
<dbReference type="PROSITE" id="PS50109">
    <property type="entry name" value="HIS_KIN"/>
    <property type="match status" value="1"/>
</dbReference>
<dbReference type="CDD" id="cd00082">
    <property type="entry name" value="HisKA"/>
    <property type="match status" value="1"/>
</dbReference>
<dbReference type="InterPro" id="IPR003661">
    <property type="entry name" value="HisK_dim/P_dom"/>
</dbReference>
<reference evidence="10 11" key="1">
    <citation type="submission" date="2015-09" db="EMBL/GenBank/DDBJ databases">
        <title>Sorangium comparison.</title>
        <authorList>
            <person name="Zaburannyi N."/>
            <person name="Bunk B."/>
            <person name="Overmann J."/>
            <person name="Mueller R."/>
        </authorList>
    </citation>
    <scope>NUCLEOTIDE SEQUENCE [LARGE SCALE GENOMIC DNA]</scope>
    <source>
        <strain evidence="10 11">So ce26</strain>
    </source>
</reference>
<dbReference type="Gene3D" id="3.40.50.300">
    <property type="entry name" value="P-loop containing nucleotide triphosphate hydrolases"/>
    <property type="match status" value="1"/>
</dbReference>
<dbReference type="RefSeq" id="WP_234023342.1">
    <property type="nucleotide sequence ID" value="NZ_CP012673.1"/>
</dbReference>
<feature type="compositionally biased region" description="Basic and acidic residues" evidence="8">
    <location>
        <begin position="202"/>
        <end position="226"/>
    </location>
</feature>
<evidence type="ECO:0000256" key="2">
    <source>
        <dbReference type="ARBA" id="ARBA00012438"/>
    </source>
</evidence>
<dbReference type="EC" id="2.7.13.3" evidence="2"/>
<dbReference type="GO" id="GO:0000155">
    <property type="term" value="F:phosphorelay sensor kinase activity"/>
    <property type="evidence" value="ECO:0007669"/>
    <property type="project" value="InterPro"/>
</dbReference>
<keyword evidence="5" id="KW-0418">Kinase</keyword>
<evidence type="ECO:0000256" key="3">
    <source>
        <dbReference type="ARBA" id="ARBA00022553"/>
    </source>
</evidence>
<feature type="region of interest" description="Disordered" evidence="8">
    <location>
        <begin position="262"/>
        <end position="299"/>
    </location>
</feature>
<dbReference type="Proteomes" id="UP000238348">
    <property type="component" value="Chromosome"/>
</dbReference>
<dbReference type="SUPFAM" id="SSF55874">
    <property type="entry name" value="ATPase domain of HSP90 chaperone/DNA topoisomerase II/histidine kinase"/>
    <property type="match status" value="1"/>
</dbReference>
<gene>
    <name evidence="10" type="ORF">SOCE26_006590</name>
</gene>
<dbReference type="Pfam" id="PF00512">
    <property type="entry name" value="HisKA"/>
    <property type="match status" value="1"/>
</dbReference>
<dbReference type="PRINTS" id="PR00344">
    <property type="entry name" value="BCTRLSENSOR"/>
</dbReference>
<dbReference type="AlphaFoldDB" id="A0A2L0EJ05"/>
<dbReference type="InterPro" id="IPR050736">
    <property type="entry name" value="Sensor_HK_Regulatory"/>
</dbReference>
<dbReference type="InterPro" id="IPR027417">
    <property type="entry name" value="P-loop_NTPase"/>
</dbReference>
<dbReference type="SUPFAM" id="SSF52540">
    <property type="entry name" value="P-loop containing nucleoside triphosphate hydrolases"/>
    <property type="match status" value="1"/>
</dbReference>
<accession>A0A2L0EJ05</accession>
<evidence type="ECO:0000256" key="7">
    <source>
        <dbReference type="SAM" id="Coils"/>
    </source>
</evidence>
<keyword evidence="3" id="KW-0597">Phosphoprotein</keyword>
<evidence type="ECO:0000256" key="8">
    <source>
        <dbReference type="SAM" id="MobiDB-lite"/>
    </source>
</evidence>
<feature type="domain" description="Histidine kinase" evidence="9">
    <location>
        <begin position="489"/>
        <end position="724"/>
    </location>
</feature>
<evidence type="ECO:0000256" key="5">
    <source>
        <dbReference type="ARBA" id="ARBA00022777"/>
    </source>
</evidence>
<sequence>MQLDFAAREVTIKLVYYGPALSGKTTNLVSLHGLAGSDARGRLMTLETQDDRTLFFDLLPLTFRAKDGDVSLRIKLFTVPGQPMHAATRRLVLQGADGIALIADSQVSETQRNADAFFDLRQNLRENGLDLARMPLVIQFNKRDLPDIRSDEELARLATRGKEPVYRAIATRGVGTVETFIGLLHLTWETRRPDAPALEAAVDQRRGAPEQRRPPARGDELGERAPGEAYGRQPRQERPMRPDAHKETPVDFGLDEEDLLAVPSSAPMPSARGVDAPVSSKRDGAPSAPEPSTLPPPAAAPVVDLVGIGPLSLEDLVDRDALGEMAASFHQLFGLPIRIQSTSGTTLAEAGGEPADPRFAGALHQVFPIEYDGRTIGRSILGPYLPEDAEEPPAATLDAAATLAPARAAEPPPRMARLRPERLGAIADHLRAVLDLILFSGHKSLLTSTMHVASIRESFRELSQKNAELEQAYERLKELDRLKSNFLATVSHELRTPLTSIMGYSEMLAEGIGGPLNGEQREFIETIRSKSEQLLGLIMSLLDLSKLESGTLIVHRTEVMIAPVLFEAASTMAPAAAKKGVEVRIDADGELPPVLGDGDRLRQVFINLVENAVKFTEAGGEVLLVARAVSEDADDLPGLVLVAPLQQAVEIRVVDTGIGIPPAERLKVFDPFYQIDQSSTREHGGTGLGLSIVKRLVEAHGGTVRIETNEPRGTVFVVKLPTAAGAPANSVAPPPVFQ</sequence>
<dbReference type="InterPro" id="IPR005467">
    <property type="entry name" value="His_kinase_dom"/>
</dbReference>
<dbReference type="InterPro" id="IPR003594">
    <property type="entry name" value="HATPase_dom"/>
</dbReference>
<comment type="catalytic activity">
    <reaction evidence="1">
        <text>ATP + protein L-histidine = ADP + protein N-phospho-L-histidine.</text>
        <dbReference type="EC" id="2.7.13.3"/>
    </reaction>
</comment>
<dbReference type="InterPro" id="IPR036890">
    <property type="entry name" value="HATPase_C_sf"/>
</dbReference>
<feature type="compositionally biased region" description="Basic and acidic residues" evidence="8">
    <location>
        <begin position="234"/>
        <end position="249"/>
    </location>
</feature>
<dbReference type="Gene3D" id="1.10.287.130">
    <property type="match status" value="1"/>
</dbReference>
<dbReference type="SMART" id="SM00387">
    <property type="entry name" value="HATPase_c"/>
    <property type="match status" value="1"/>
</dbReference>
<dbReference type="EMBL" id="CP012673">
    <property type="protein sequence ID" value="AUX39275.1"/>
    <property type="molecule type" value="Genomic_DNA"/>
</dbReference>
<dbReference type="CDD" id="cd00882">
    <property type="entry name" value="Ras_like_GTPase"/>
    <property type="match status" value="1"/>
</dbReference>
<feature type="region of interest" description="Disordered" evidence="8">
    <location>
        <begin position="201"/>
        <end position="249"/>
    </location>
</feature>
<dbReference type="PANTHER" id="PTHR43711:SF1">
    <property type="entry name" value="HISTIDINE KINASE 1"/>
    <property type="match status" value="1"/>
</dbReference>
<keyword evidence="4" id="KW-0808">Transferase</keyword>
<dbReference type="InterPro" id="IPR036097">
    <property type="entry name" value="HisK_dim/P_sf"/>
</dbReference>
<evidence type="ECO:0000256" key="6">
    <source>
        <dbReference type="ARBA" id="ARBA00023012"/>
    </source>
</evidence>
<name>A0A2L0EJ05_SORCE</name>
<dbReference type="FunFam" id="1.10.287.130:FF:000001">
    <property type="entry name" value="Two-component sensor histidine kinase"/>
    <property type="match status" value="1"/>
</dbReference>
<organism evidence="10 11">
    <name type="scientific">Sorangium cellulosum</name>
    <name type="common">Polyangium cellulosum</name>
    <dbReference type="NCBI Taxonomy" id="56"/>
    <lineage>
        <taxon>Bacteria</taxon>
        <taxon>Pseudomonadati</taxon>
        <taxon>Myxococcota</taxon>
        <taxon>Polyangia</taxon>
        <taxon>Polyangiales</taxon>
        <taxon>Polyangiaceae</taxon>
        <taxon>Sorangium</taxon>
    </lineage>
</organism>
<evidence type="ECO:0000313" key="11">
    <source>
        <dbReference type="Proteomes" id="UP000238348"/>
    </source>
</evidence>
<dbReference type="Gene3D" id="3.30.565.10">
    <property type="entry name" value="Histidine kinase-like ATPase, C-terminal domain"/>
    <property type="match status" value="1"/>
</dbReference>
<dbReference type="PANTHER" id="PTHR43711">
    <property type="entry name" value="TWO-COMPONENT HISTIDINE KINASE"/>
    <property type="match status" value="1"/>
</dbReference>
<dbReference type="InterPro" id="IPR004358">
    <property type="entry name" value="Sig_transdc_His_kin-like_C"/>
</dbReference>
<protein>
    <recommendedName>
        <fullName evidence="2">histidine kinase</fullName>
        <ecNumber evidence="2">2.7.13.3</ecNumber>
    </recommendedName>
</protein>
<dbReference type="SUPFAM" id="SSF47384">
    <property type="entry name" value="Homodimeric domain of signal transducing histidine kinase"/>
    <property type="match status" value="1"/>
</dbReference>